<comment type="caution">
    <text evidence="2">The sequence shown here is derived from an EMBL/GenBank/DDBJ whole genome shotgun (WGS) entry which is preliminary data.</text>
</comment>
<dbReference type="InterPro" id="IPR011604">
    <property type="entry name" value="PDDEXK-like_dom_sf"/>
</dbReference>
<dbReference type="RefSeq" id="WP_265218809.1">
    <property type="nucleotide sequence ID" value="NZ_JAPEUL010000007.1"/>
</dbReference>
<dbReference type="Proteomes" id="UP001431181">
    <property type="component" value="Unassembled WGS sequence"/>
</dbReference>
<dbReference type="EMBL" id="JAPEUL010000007">
    <property type="protein sequence ID" value="MCW4629599.1"/>
    <property type="molecule type" value="Genomic_DNA"/>
</dbReference>
<protein>
    <submittedName>
        <fullName evidence="2">Uncharacterized protein</fullName>
    </submittedName>
</protein>
<reference evidence="2" key="1">
    <citation type="submission" date="2022-11" db="EMBL/GenBank/DDBJ databases">
        <title>Marinomonas sp. nov., isolated from marine algae.</title>
        <authorList>
            <person name="Choi D.G."/>
            <person name="Kim J.M."/>
            <person name="Lee J.K."/>
            <person name="Baek J.H."/>
            <person name="Jeon C.O."/>
        </authorList>
    </citation>
    <scope>NUCLEOTIDE SEQUENCE</scope>
    <source>
        <strain evidence="2">KJ51-3</strain>
    </source>
</reference>
<feature type="region of interest" description="Disordered" evidence="1">
    <location>
        <begin position="65"/>
        <end position="87"/>
    </location>
</feature>
<sequence length="87" mass="10117">MQYQLYTLALHRLLKQRLPNYDYEKHMGGVVYLFLRGMRVGQQTGVFQNRLTLEHVTALDKLFSGKAQSDKSMDSKSNDEVVQYGLF</sequence>
<dbReference type="InterPro" id="IPR011335">
    <property type="entry name" value="Restrct_endonuc-II-like"/>
</dbReference>
<evidence type="ECO:0000313" key="3">
    <source>
        <dbReference type="Proteomes" id="UP001431181"/>
    </source>
</evidence>
<dbReference type="Gene3D" id="3.90.320.10">
    <property type="match status" value="1"/>
</dbReference>
<feature type="compositionally biased region" description="Basic and acidic residues" evidence="1">
    <location>
        <begin position="68"/>
        <end position="79"/>
    </location>
</feature>
<evidence type="ECO:0000313" key="2">
    <source>
        <dbReference type="EMBL" id="MCW4629599.1"/>
    </source>
</evidence>
<keyword evidence="3" id="KW-1185">Reference proteome</keyword>
<gene>
    <name evidence="2" type="ORF">ONZ52_11770</name>
</gene>
<accession>A0ABT3KGM1</accession>
<proteinExistence type="predicted"/>
<name>A0ABT3KGM1_9GAMM</name>
<organism evidence="2 3">
    <name type="scientific">Marinomonas rhodophyticola</name>
    <dbReference type="NCBI Taxonomy" id="2992803"/>
    <lineage>
        <taxon>Bacteria</taxon>
        <taxon>Pseudomonadati</taxon>
        <taxon>Pseudomonadota</taxon>
        <taxon>Gammaproteobacteria</taxon>
        <taxon>Oceanospirillales</taxon>
        <taxon>Oceanospirillaceae</taxon>
        <taxon>Marinomonas</taxon>
    </lineage>
</organism>
<evidence type="ECO:0000256" key="1">
    <source>
        <dbReference type="SAM" id="MobiDB-lite"/>
    </source>
</evidence>
<dbReference type="SUPFAM" id="SSF52980">
    <property type="entry name" value="Restriction endonuclease-like"/>
    <property type="match status" value="1"/>
</dbReference>